<protein>
    <submittedName>
        <fullName evidence="1">Uncharacterized protein</fullName>
    </submittedName>
</protein>
<keyword evidence="2" id="KW-1185">Reference proteome</keyword>
<organism evidence="1 2">
    <name type="scientific">Abiotrophia defectiva ATCC 49176</name>
    <dbReference type="NCBI Taxonomy" id="592010"/>
    <lineage>
        <taxon>Bacteria</taxon>
        <taxon>Bacillati</taxon>
        <taxon>Bacillota</taxon>
        <taxon>Bacilli</taxon>
        <taxon>Lactobacillales</taxon>
        <taxon>Aerococcaceae</taxon>
        <taxon>Abiotrophia</taxon>
    </lineage>
</organism>
<proteinExistence type="predicted"/>
<accession>W1Q5K5</accession>
<gene>
    <name evidence="1" type="ORF">GCWU000182_000248</name>
</gene>
<reference evidence="1" key="1">
    <citation type="submission" date="2013-06" db="EMBL/GenBank/DDBJ databases">
        <authorList>
            <person name="Weinstock G."/>
            <person name="Sodergren E."/>
            <person name="Clifton S."/>
            <person name="Fulton L."/>
            <person name="Fulton B."/>
            <person name="Courtney L."/>
            <person name="Fronick C."/>
            <person name="Harrison M."/>
            <person name="Strong C."/>
            <person name="Farmer C."/>
            <person name="Delahaunty K."/>
            <person name="Markovic C."/>
            <person name="Hall O."/>
            <person name="Minx P."/>
            <person name="Tomlinson C."/>
            <person name="Mitreva M."/>
            <person name="Nelson J."/>
            <person name="Hou S."/>
            <person name="Wollam A."/>
            <person name="Pepin K.H."/>
            <person name="Johnson M."/>
            <person name="Bhonagiri V."/>
            <person name="Nash W.E."/>
            <person name="Warren W."/>
            <person name="Chinwalla A."/>
            <person name="Mardis E.R."/>
            <person name="Wilson R.K."/>
        </authorList>
    </citation>
    <scope>NUCLEOTIDE SEQUENCE [LARGE SCALE GENOMIC DNA]</scope>
    <source>
        <strain evidence="1">ATCC 49176</strain>
    </source>
</reference>
<dbReference type="HOGENOM" id="CLU_1821121_0_0_9"/>
<sequence>MNVCSYTRDIEQVFARTLFRIERMTPMELSLNTKAMPTLFSNVSKATRQLLQPFFQAPTSEANVQAFIMPMDHVLERLHQHYVSQEALTLTYEYYDKAGKIQLGQRRVYVTGLLSNGHFRFMACDSGLDFLLDSQQILRVK</sequence>
<dbReference type="AlphaFoldDB" id="W1Q5K5"/>
<comment type="caution">
    <text evidence="1">The sequence shown here is derived from an EMBL/GenBank/DDBJ whole genome shotgun (WGS) entry which is preliminary data.</text>
</comment>
<evidence type="ECO:0000313" key="2">
    <source>
        <dbReference type="Proteomes" id="UP000019050"/>
    </source>
</evidence>
<dbReference type="Proteomes" id="UP000019050">
    <property type="component" value="Unassembled WGS sequence"/>
</dbReference>
<evidence type="ECO:0000313" key="1">
    <source>
        <dbReference type="EMBL" id="ESK66558.1"/>
    </source>
</evidence>
<dbReference type="STRING" id="592010.GCWU000182_000248"/>
<dbReference type="EMBL" id="ACIN03000001">
    <property type="protein sequence ID" value="ESK66558.1"/>
    <property type="molecule type" value="Genomic_DNA"/>
</dbReference>
<name>W1Q5K5_ABIDE</name>